<dbReference type="Proteomes" id="UP001152798">
    <property type="component" value="Chromosome 2"/>
</dbReference>
<evidence type="ECO:0000313" key="2">
    <source>
        <dbReference type="EMBL" id="CAH1393652.1"/>
    </source>
</evidence>
<keyword evidence="1" id="KW-1133">Transmembrane helix</keyword>
<sequence length="119" mass="14281">MINERPWRWPQKYKEIYCVLTLVIIMKGVLILLLFWKPYLAEGNANSYEAYYNEDFYSFVVQANAIQHKSIVQGLFSNLMRDNSTDSCLRDLRYYQDSVNSHEHWAISRKVSAYYKFYV</sequence>
<keyword evidence="1" id="KW-0472">Membrane</keyword>
<reference evidence="2" key="1">
    <citation type="submission" date="2022-01" db="EMBL/GenBank/DDBJ databases">
        <authorList>
            <person name="King R."/>
        </authorList>
    </citation>
    <scope>NUCLEOTIDE SEQUENCE</scope>
</reference>
<feature type="transmembrane region" description="Helical" evidence="1">
    <location>
        <begin position="16"/>
        <end position="36"/>
    </location>
</feature>
<dbReference type="AlphaFoldDB" id="A0A9P0E7G1"/>
<accession>A0A9P0E7G1</accession>
<protein>
    <submittedName>
        <fullName evidence="2">Uncharacterized protein</fullName>
    </submittedName>
</protein>
<dbReference type="EMBL" id="OV725078">
    <property type="protein sequence ID" value="CAH1393652.1"/>
    <property type="molecule type" value="Genomic_DNA"/>
</dbReference>
<organism evidence="2 3">
    <name type="scientific">Nezara viridula</name>
    <name type="common">Southern green stink bug</name>
    <name type="synonym">Cimex viridulus</name>
    <dbReference type="NCBI Taxonomy" id="85310"/>
    <lineage>
        <taxon>Eukaryota</taxon>
        <taxon>Metazoa</taxon>
        <taxon>Ecdysozoa</taxon>
        <taxon>Arthropoda</taxon>
        <taxon>Hexapoda</taxon>
        <taxon>Insecta</taxon>
        <taxon>Pterygota</taxon>
        <taxon>Neoptera</taxon>
        <taxon>Paraneoptera</taxon>
        <taxon>Hemiptera</taxon>
        <taxon>Heteroptera</taxon>
        <taxon>Panheteroptera</taxon>
        <taxon>Pentatomomorpha</taxon>
        <taxon>Pentatomoidea</taxon>
        <taxon>Pentatomidae</taxon>
        <taxon>Pentatominae</taxon>
        <taxon>Nezara</taxon>
    </lineage>
</organism>
<evidence type="ECO:0000256" key="1">
    <source>
        <dbReference type="SAM" id="Phobius"/>
    </source>
</evidence>
<keyword evidence="3" id="KW-1185">Reference proteome</keyword>
<gene>
    <name evidence="2" type="ORF">NEZAVI_LOCUS4282</name>
</gene>
<evidence type="ECO:0000313" key="3">
    <source>
        <dbReference type="Proteomes" id="UP001152798"/>
    </source>
</evidence>
<name>A0A9P0E7G1_NEZVI</name>
<keyword evidence="1" id="KW-0812">Transmembrane</keyword>
<proteinExistence type="predicted"/>